<dbReference type="Gene3D" id="3.40.50.300">
    <property type="entry name" value="P-loop containing nucleotide triphosphate hydrolases"/>
    <property type="match status" value="2"/>
</dbReference>
<dbReference type="SUPFAM" id="SSF52540">
    <property type="entry name" value="P-loop containing nucleoside triphosphate hydrolases"/>
    <property type="match status" value="2"/>
</dbReference>
<dbReference type="CDD" id="cd03257">
    <property type="entry name" value="ABC_NikE_OppD_transporters"/>
    <property type="match status" value="2"/>
</dbReference>
<dbReference type="EMBL" id="JAJUOS010000006">
    <property type="protein sequence ID" value="MCE5973675.1"/>
    <property type="molecule type" value="Genomic_DNA"/>
</dbReference>
<dbReference type="InterPro" id="IPR013563">
    <property type="entry name" value="Oligopep_ABC_C"/>
</dbReference>
<evidence type="ECO:0000313" key="7">
    <source>
        <dbReference type="EMBL" id="MCE5973675.1"/>
    </source>
</evidence>
<organism evidence="7 8">
    <name type="scientific">Rhodobacter flavimaris</name>
    <dbReference type="NCBI Taxonomy" id="2907145"/>
    <lineage>
        <taxon>Bacteria</taxon>
        <taxon>Pseudomonadati</taxon>
        <taxon>Pseudomonadota</taxon>
        <taxon>Alphaproteobacteria</taxon>
        <taxon>Rhodobacterales</taxon>
        <taxon>Rhodobacter group</taxon>
        <taxon>Rhodobacter</taxon>
    </lineage>
</organism>
<dbReference type="PROSITE" id="PS50893">
    <property type="entry name" value="ABC_TRANSPORTER_2"/>
    <property type="match status" value="2"/>
</dbReference>
<evidence type="ECO:0000256" key="1">
    <source>
        <dbReference type="ARBA" id="ARBA00004417"/>
    </source>
</evidence>
<keyword evidence="4" id="KW-0547">Nucleotide-binding</keyword>
<protein>
    <submittedName>
        <fullName evidence="7">ABC transporter ATP-binding protein</fullName>
    </submittedName>
</protein>
<sequence length="530" mass="58094">MSTVLKVDNLRVSFRQDGKIIPAVKGVSFTVEKGETVALVGESGSGKSVTALSTVALLGSNAELSGSVQYEGAEMIGAPEAKLREVRGNDISFIFQEPMTSLNPLHTLEKQIGESLALHQGITGDSARARVIELLEKVGIQNPESRLQDYPHQLSGGQRQRVMIAMALANGPELLIADEPTTALDVTIQAQILELLAELKRAEGMSLLFISHDLNVVRRIADKVCVMQMGEIVEQGRTEEIFANPQHPYTRKLLAAEPKGLADPVPEGAEELVRTEHLKVWFPIQRGLLRRTIGHVKAVNDASLSVRAGETLGIVGESGSGKTTLALAIMRLIASEGPIVYAGQNIADWEARQLRRLRRDMQIVFQDPFGSLSPRMTVEQIIGEGLTVHGVDPGRNRRDMVAEIMTEVGLDPGSMTRYPHEFSGGQRQRIAIARAMILRPRLVVLDEPTSALDMTVQVQIVDLLRDLQRRHGLGYLFISHDLRVVRALAHKVMVMKRGDVVEAGPAAEIFARPQTDYTRELITAALGERV</sequence>
<dbReference type="PANTHER" id="PTHR43776">
    <property type="entry name" value="TRANSPORT ATP-BINDING PROTEIN"/>
    <property type="match status" value="1"/>
</dbReference>
<dbReference type="InterPro" id="IPR003439">
    <property type="entry name" value="ABC_transporter-like_ATP-bd"/>
</dbReference>
<dbReference type="GO" id="GO:0005524">
    <property type="term" value="F:ATP binding"/>
    <property type="evidence" value="ECO:0007669"/>
    <property type="project" value="UniProtKB-KW"/>
</dbReference>
<dbReference type="SMART" id="SM00382">
    <property type="entry name" value="AAA"/>
    <property type="match status" value="2"/>
</dbReference>
<proteinExistence type="inferred from homology"/>
<gene>
    <name evidence="7" type="ORF">LZA78_09305</name>
</gene>
<evidence type="ECO:0000259" key="6">
    <source>
        <dbReference type="PROSITE" id="PS50893"/>
    </source>
</evidence>
<dbReference type="InterPro" id="IPR017871">
    <property type="entry name" value="ABC_transporter-like_CS"/>
</dbReference>
<evidence type="ECO:0000313" key="8">
    <source>
        <dbReference type="Proteomes" id="UP001521181"/>
    </source>
</evidence>
<keyword evidence="3" id="KW-0813">Transport</keyword>
<name>A0ABS8YWK1_9RHOB</name>
<evidence type="ECO:0000256" key="3">
    <source>
        <dbReference type="ARBA" id="ARBA00022448"/>
    </source>
</evidence>
<dbReference type="NCBIfam" id="NF007739">
    <property type="entry name" value="PRK10419.1"/>
    <property type="match status" value="2"/>
</dbReference>
<dbReference type="Pfam" id="PF00005">
    <property type="entry name" value="ABC_tran"/>
    <property type="match status" value="2"/>
</dbReference>
<evidence type="ECO:0000256" key="5">
    <source>
        <dbReference type="ARBA" id="ARBA00022840"/>
    </source>
</evidence>
<evidence type="ECO:0000256" key="4">
    <source>
        <dbReference type="ARBA" id="ARBA00022741"/>
    </source>
</evidence>
<feature type="domain" description="ABC transporter" evidence="6">
    <location>
        <begin position="284"/>
        <end position="522"/>
    </location>
</feature>
<comment type="subcellular location">
    <subcellularLocation>
        <location evidence="1">Cell inner membrane</location>
        <topology evidence="1">Peripheral membrane protein</topology>
    </subcellularLocation>
</comment>
<dbReference type="Pfam" id="PF08352">
    <property type="entry name" value="oligo_HPY"/>
    <property type="match status" value="1"/>
</dbReference>
<keyword evidence="5 7" id="KW-0067">ATP-binding</keyword>
<comment type="similarity">
    <text evidence="2">Belongs to the ABC transporter superfamily.</text>
</comment>
<dbReference type="InterPro" id="IPR050319">
    <property type="entry name" value="ABC_transp_ATP-bind"/>
</dbReference>
<accession>A0ABS8YWK1</accession>
<dbReference type="NCBIfam" id="NF008453">
    <property type="entry name" value="PRK11308.1"/>
    <property type="match status" value="2"/>
</dbReference>
<dbReference type="InterPro" id="IPR027417">
    <property type="entry name" value="P-loop_NTPase"/>
</dbReference>
<evidence type="ECO:0000256" key="2">
    <source>
        <dbReference type="ARBA" id="ARBA00005417"/>
    </source>
</evidence>
<dbReference type="InterPro" id="IPR003593">
    <property type="entry name" value="AAA+_ATPase"/>
</dbReference>
<dbReference type="Proteomes" id="UP001521181">
    <property type="component" value="Unassembled WGS sequence"/>
</dbReference>
<dbReference type="PROSITE" id="PS00211">
    <property type="entry name" value="ABC_TRANSPORTER_1"/>
    <property type="match status" value="2"/>
</dbReference>
<keyword evidence="8" id="KW-1185">Reference proteome</keyword>
<comment type="caution">
    <text evidence="7">The sequence shown here is derived from an EMBL/GenBank/DDBJ whole genome shotgun (WGS) entry which is preliminary data.</text>
</comment>
<feature type="domain" description="ABC transporter" evidence="6">
    <location>
        <begin position="5"/>
        <end position="254"/>
    </location>
</feature>
<reference evidence="7 8" key="1">
    <citation type="submission" date="2021-12" db="EMBL/GenBank/DDBJ databases">
        <title>Sinirhodobacter sp. WL0062 is a bacterium isolated from seawater.</title>
        <authorList>
            <person name="Wang L."/>
            <person name="He W."/>
            <person name="Zhang D.-F."/>
        </authorList>
    </citation>
    <scope>NUCLEOTIDE SEQUENCE [LARGE SCALE GENOMIC DNA]</scope>
    <source>
        <strain evidence="7 8">WL0062</strain>
    </source>
</reference>
<dbReference type="PANTHER" id="PTHR43776:SF7">
    <property type="entry name" value="D,D-DIPEPTIDE TRANSPORT ATP-BINDING PROTEIN DDPF-RELATED"/>
    <property type="match status" value="1"/>
</dbReference>
<dbReference type="RefSeq" id="WP_233676659.1">
    <property type="nucleotide sequence ID" value="NZ_JAJUOS010000006.1"/>
</dbReference>